<gene>
    <name evidence="1" type="ORF">ONZ43_g5934</name>
</gene>
<sequence length="294" mass="32653">MPLGFMLPHVAREFGACPGWVLDESRTSKTLTLSAGPDRASRSEVIASTLAHFKENGTFRILKHWRSEQKPCYGPAGEVLFTIERAAFPLLGIVAYGVIFIAYTVNWEGSVAGLWVQKRSSMVKTHVGLYDGTVAGGMAVDKTPFQTLVTEAAEEASLSGELIYQKIRTCGTLSYFHTRKAEMGGEVGLLQPGVHFLYEMQVPEDIEPEAGDESTAGFDLLTLKEIKEQILAGHVKPWFALAVIDFFYSSRDHDRRKRARLHRNFHASSSQSRVPSLQRLISRKAGQPVIHCMN</sequence>
<evidence type="ECO:0000313" key="1">
    <source>
        <dbReference type="EMBL" id="KAJ8110197.1"/>
    </source>
</evidence>
<dbReference type="EMBL" id="JAPESX010001967">
    <property type="protein sequence ID" value="KAJ8110197.1"/>
    <property type="molecule type" value="Genomic_DNA"/>
</dbReference>
<accession>A0ACC2I4C5</accession>
<proteinExistence type="predicted"/>
<name>A0ACC2I4C5_9PEZI</name>
<evidence type="ECO:0000313" key="2">
    <source>
        <dbReference type="Proteomes" id="UP001153334"/>
    </source>
</evidence>
<protein>
    <submittedName>
        <fullName evidence="1">Uncharacterized protein</fullName>
    </submittedName>
</protein>
<keyword evidence="2" id="KW-1185">Reference proteome</keyword>
<organism evidence="1 2">
    <name type="scientific">Nemania bipapillata</name>
    <dbReference type="NCBI Taxonomy" id="110536"/>
    <lineage>
        <taxon>Eukaryota</taxon>
        <taxon>Fungi</taxon>
        <taxon>Dikarya</taxon>
        <taxon>Ascomycota</taxon>
        <taxon>Pezizomycotina</taxon>
        <taxon>Sordariomycetes</taxon>
        <taxon>Xylariomycetidae</taxon>
        <taxon>Xylariales</taxon>
        <taxon>Xylariaceae</taxon>
        <taxon>Nemania</taxon>
    </lineage>
</organism>
<comment type="caution">
    <text evidence="1">The sequence shown here is derived from an EMBL/GenBank/DDBJ whole genome shotgun (WGS) entry which is preliminary data.</text>
</comment>
<dbReference type="Proteomes" id="UP001153334">
    <property type="component" value="Unassembled WGS sequence"/>
</dbReference>
<reference evidence="1" key="1">
    <citation type="submission" date="2022-11" db="EMBL/GenBank/DDBJ databases">
        <title>Genome Sequence of Nemania bipapillata.</title>
        <authorList>
            <person name="Buettner E."/>
        </authorList>
    </citation>
    <scope>NUCLEOTIDE SEQUENCE</scope>
    <source>
        <strain evidence="1">CP14</strain>
    </source>
</reference>